<dbReference type="FunFam" id="1.25.10.10:FF:000027">
    <property type="entry name" value="Importin subunit beta-1"/>
    <property type="match status" value="1"/>
</dbReference>
<evidence type="ECO:0000313" key="9">
    <source>
        <dbReference type="EnsemblPlants" id="Pp3c7_5160V3.1"/>
    </source>
</evidence>
<dbReference type="SUPFAM" id="SSF48371">
    <property type="entry name" value="ARM repeat"/>
    <property type="match status" value="1"/>
</dbReference>
<evidence type="ECO:0000256" key="2">
    <source>
        <dbReference type="ARBA" id="ARBA00010907"/>
    </source>
</evidence>
<sequence>MALEVTQILLNAQSPDGTVRKIAEDNLKQFQEHNLSAFLVSLSHELANNDKPPESRRLAGLILKNSLDAKESARKQELVTRWVALDPSVKAQIKTALSQTLASVVADARHTSAQVIAKIAAIELPQGEWPELVGSLLANMGGPQMEQPAHLKQATLEALGYVCEEVSADILAQEQVNSILTAVVQGMNSSETSNDVRLAATHALYNALDFAQTNFENDMERDYIMRVVCEATLSPDVRVRQAAFECLVSIGSTYYDKLAPYMQDIFAITSKAVREDEEPVALQATEFWSSICDEEIEIQEEYSADFSGDSEVPYFQFIKQALPALVPLLLETLTKQEEDQDLEEGAWNLSMAGGTCLGLVARTVGDDVVPLVMPFVQENVSKPDWRCREAATYAFGSILEGPSLDKLTPLVNVALTFMLNAMKDSNNHVKDTTAWTLGRIFEFLHGPSIETPVINQTNLHLIQAVLLESIKDTPNVAEKVCGAIYFLAQGYEESGQTSSPLSPFFQSIVQALLATTEREDSGDSRLRTSAYETLNEVVRISTEDTASIVVQLVPVIMQKLNHTLEMAVLSSDDREKQSELQALLCGVLQVIIQKLGASETTKYGIVQYADQMMGLFLRVFACRSATVHEEAMLAIGALAYATGAEFGKYMGEFYRYLEMGLQNFEEYQVCAVTVGVVGDICRALEEKVLPYCDGIMTQLLKDLSSNQLHRSVKPPIFSCFGDIALAIGEHFEKYLIYAMPMLQGAAELSAQPSGSDDEMIEYNNQLRSGIFEAYSGIFQGFKSNKAELMAPYAGHILQFIQNVYHDKDRDEVVTKAAIGVMGDLADTLGASSAALFQRTVFFKDFLDECTSSDDQQLKETAEWAQGTISRILSG</sequence>
<dbReference type="GO" id="GO:0005634">
    <property type="term" value="C:nucleus"/>
    <property type="evidence" value="ECO:0000318"/>
    <property type="project" value="GO_Central"/>
</dbReference>
<keyword evidence="5" id="KW-0677">Repeat</keyword>
<dbReference type="Gramene" id="Pp3c7_5160V3.4">
    <property type="protein sequence ID" value="Pp3c7_5160V3.4"/>
    <property type="gene ID" value="Pp3c7_5160"/>
</dbReference>
<dbReference type="InterPro" id="IPR040122">
    <property type="entry name" value="Importin_beta"/>
</dbReference>
<dbReference type="GO" id="GO:0031267">
    <property type="term" value="F:small GTPase binding"/>
    <property type="evidence" value="ECO:0007669"/>
    <property type="project" value="InterPro"/>
</dbReference>
<dbReference type="RefSeq" id="XP_073391413.1">
    <property type="nucleotide sequence ID" value="XM_073535312.1"/>
</dbReference>
<dbReference type="EnsemblPlants" id="Pp3c7_5160V3.3">
    <property type="protein sequence ID" value="Pp3c7_5160V3.3"/>
    <property type="gene ID" value="Pp3c7_5160"/>
</dbReference>
<dbReference type="PANTHER" id="PTHR10527">
    <property type="entry name" value="IMPORTIN BETA"/>
    <property type="match status" value="1"/>
</dbReference>
<dbReference type="EnsemblPlants" id="Pp3c7_5160V3.4">
    <property type="protein sequence ID" value="Pp3c7_5160V3.4"/>
    <property type="gene ID" value="Pp3c7_5160"/>
</dbReference>
<evidence type="ECO:0000256" key="1">
    <source>
        <dbReference type="ARBA" id="ARBA00004496"/>
    </source>
</evidence>
<reference evidence="8 10" key="1">
    <citation type="journal article" date="2008" name="Science">
        <title>The Physcomitrella genome reveals evolutionary insights into the conquest of land by plants.</title>
        <authorList>
            <person name="Rensing S."/>
            <person name="Lang D."/>
            <person name="Zimmer A."/>
            <person name="Terry A."/>
            <person name="Salamov A."/>
            <person name="Shapiro H."/>
            <person name="Nishiyama T."/>
            <person name="Perroud P.-F."/>
            <person name="Lindquist E."/>
            <person name="Kamisugi Y."/>
            <person name="Tanahashi T."/>
            <person name="Sakakibara K."/>
            <person name="Fujita T."/>
            <person name="Oishi K."/>
            <person name="Shin-I T."/>
            <person name="Kuroki Y."/>
            <person name="Toyoda A."/>
            <person name="Suzuki Y."/>
            <person name="Hashimoto A."/>
            <person name="Yamaguchi K."/>
            <person name="Sugano A."/>
            <person name="Kohara Y."/>
            <person name="Fujiyama A."/>
            <person name="Anterola A."/>
            <person name="Aoki S."/>
            <person name="Ashton N."/>
            <person name="Barbazuk W.B."/>
            <person name="Barker E."/>
            <person name="Bennetzen J."/>
            <person name="Bezanilla M."/>
            <person name="Blankenship R."/>
            <person name="Cho S.H."/>
            <person name="Dutcher S."/>
            <person name="Estelle M."/>
            <person name="Fawcett J.A."/>
            <person name="Gundlach H."/>
            <person name="Hanada K."/>
            <person name="Heyl A."/>
            <person name="Hicks K.A."/>
            <person name="Hugh J."/>
            <person name="Lohr M."/>
            <person name="Mayer K."/>
            <person name="Melkozernov A."/>
            <person name="Murata T."/>
            <person name="Nelson D."/>
            <person name="Pils B."/>
            <person name="Prigge M."/>
            <person name="Reiss B."/>
            <person name="Renner T."/>
            <person name="Rombauts S."/>
            <person name="Rushton P."/>
            <person name="Sanderfoot A."/>
            <person name="Schween G."/>
            <person name="Shiu S.-H."/>
            <person name="Stueber K."/>
            <person name="Theodoulou F.L."/>
            <person name="Tu H."/>
            <person name="Van de Peer Y."/>
            <person name="Verrier P.J."/>
            <person name="Waters E."/>
            <person name="Wood A."/>
            <person name="Yang L."/>
            <person name="Cove D."/>
            <person name="Cuming A."/>
            <person name="Hasebe M."/>
            <person name="Lucas S."/>
            <person name="Mishler D.B."/>
            <person name="Reski R."/>
            <person name="Grigoriev I."/>
            <person name="Quatrano R.S."/>
            <person name="Boore J.L."/>
        </authorList>
    </citation>
    <scope>NUCLEOTIDE SEQUENCE [LARGE SCALE GENOMIC DNA]</scope>
    <source>
        <strain evidence="9 10">cv. Gransden 2004</strain>
    </source>
</reference>
<dbReference type="GO" id="GO:0008139">
    <property type="term" value="F:nuclear localization sequence binding"/>
    <property type="evidence" value="ECO:0000318"/>
    <property type="project" value="GO_Central"/>
</dbReference>
<keyword evidence="3" id="KW-0813">Transport</keyword>
<gene>
    <name evidence="9" type="primary">LOC112284502</name>
    <name evidence="8" type="ORF">PHYPA_009952</name>
</gene>
<evidence type="ECO:0000256" key="4">
    <source>
        <dbReference type="ARBA" id="ARBA00022490"/>
    </source>
</evidence>
<keyword evidence="10" id="KW-1185">Reference proteome</keyword>
<dbReference type="Pfam" id="PF13513">
    <property type="entry name" value="HEAT_EZ"/>
    <property type="match status" value="1"/>
</dbReference>
<name>A9TD66_PHYPA</name>
<dbReference type="Gramene" id="Pp3c7_5160V3.1">
    <property type="protein sequence ID" value="Pp3c7_5160V3.1"/>
    <property type="gene ID" value="Pp3c7_5160"/>
</dbReference>
<dbReference type="GO" id="GO:0061608">
    <property type="term" value="F:nuclear import signal receptor activity"/>
    <property type="evidence" value="ECO:0000318"/>
    <property type="project" value="GO_Central"/>
</dbReference>
<comment type="similarity">
    <text evidence="2">Belongs to the importin beta family. Importin beta-1 subfamily.</text>
</comment>
<evidence type="ECO:0000259" key="7">
    <source>
        <dbReference type="PROSITE" id="PS50166"/>
    </source>
</evidence>
<evidence type="ECO:0000256" key="3">
    <source>
        <dbReference type="ARBA" id="ARBA00022448"/>
    </source>
</evidence>
<dbReference type="OMA" id="QQYQERW"/>
<protein>
    <recommendedName>
        <fullName evidence="7">Importin N-terminal domain-containing protein</fullName>
    </recommendedName>
</protein>
<organism evidence="8">
    <name type="scientific">Physcomitrium patens</name>
    <name type="common">Spreading-leaved earth moss</name>
    <name type="synonym">Physcomitrella patens</name>
    <dbReference type="NCBI Taxonomy" id="3218"/>
    <lineage>
        <taxon>Eukaryota</taxon>
        <taxon>Viridiplantae</taxon>
        <taxon>Streptophyta</taxon>
        <taxon>Embryophyta</taxon>
        <taxon>Bryophyta</taxon>
        <taxon>Bryophytina</taxon>
        <taxon>Bryopsida</taxon>
        <taxon>Funariidae</taxon>
        <taxon>Funariales</taxon>
        <taxon>Funariaceae</taxon>
        <taxon>Physcomitrium</taxon>
    </lineage>
</organism>
<reference evidence="8 10" key="2">
    <citation type="journal article" date="2018" name="Plant J.">
        <title>The Physcomitrella patens chromosome-scale assembly reveals moss genome structure and evolution.</title>
        <authorList>
            <person name="Lang D."/>
            <person name="Ullrich K.K."/>
            <person name="Murat F."/>
            <person name="Fuchs J."/>
            <person name="Jenkins J."/>
            <person name="Haas F.B."/>
            <person name="Piednoel M."/>
            <person name="Gundlach H."/>
            <person name="Van Bel M."/>
            <person name="Meyberg R."/>
            <person name="Vives C."/>
            <person name="Morata J."/>
            <person name="Symeonidi A."/>
            <person name="Hiss M."/>
            <person name="Muchero W."/>
            <person name="Kamisugi Y."/>
            <person name="Saleh O."/>
            <person name="Blanc G."/>
            <person name="Decker E.L."/>
            <person name="van Gessel N."/>
            <person name="Grimwood J."/>
            <person name="Hayes R.D."/>
            <person name="Graham S.W."/>
            <person name="Gunter L.E."/>
            <person name="McDaniel S.F."/>
            <person name="Hoernstein S.N.W."/>
            <person name="Larsson A."/>
            <person name="Li F.W."/>
            <person name="Perroud P.F."/>
            <person name="Phillips J."/>
            <person name="Ranjan P."/>
            <person name="Rokshar D.S."/>
            <person name="Rothfels C.J."/>
            <person name="Schneider L."/>
            <person name="Shu S."/>
            <person name="Stevenson D.W."/>
            <person name="Thummler F."/>
            <person name="Tillich M."/>
            <person name="Villarreal Aguilar J.C."/>
            <person name="Widiez T."/>
            <person name="Wong G.K."/>
            <person name="Wymore A."/>
            <person name="Zhang Y."/>
            <person name="Zimmer A.D."/>
            <person name="Quatrano R.S."/>
            <person name="Mayer K.F.X."/>
            <person name="Goodstein D."/>
            <person name="Casacuberta J.M."/>
            <person name="Vandepoele K."/>
            <person name="Reski R."/>
            <person name="Cuming A.C."/>
            <person name="Tuskan G.A."/>
            <person name="Maumus F."/>
            <person name="Salse J."/>
            <person name="Schmutz J."/>
            <person name="Rensing S.A."/>
        </authorList>
    </citation>
    <scope>NUCLEOTIDE SEQUENCE [LARGE SCALE GENOMIC DNA]</scope>
    <source>
        <strain evidence="9 10">cv. Gransden 2004</strain>
    </source>
</reference>
<comment type="subcellular location">
    <subcellularLocation>
        <location evidence="1">Cytoplasm</location>
    </subcellularLocation>
</comment>
<dbReference type="Proteomes" id="UP000006727">
    <property type="component" value="Chromosome 7"/>
</dbReference>
<dbReference type="Pfam" id="PF25574">
    <property type="entry name" value="TPR_IMB1"/>
    <property type="match status" value="1"/>
</dbReference>
<dbReference type="eggNOG" id="KOG1241">
    <property type="taxonomic scope" value="Eukaryota"/>
</dbReference>
<dbReference type="EnsemblPlants" id="Pp3c7_5160V3.2">
    <property type="protein sequence ID" value="Pp3c7_5160V3.2"/>
    <property type="gene ID" value="Pp3c7_5160"/>
</dbReference>
<reference evidence="9" key="3">
    <citation type="submission" date="2020-12" db="UniProtKB">
        <authorList>
            <consortium name="EnsemblPlants"/>
        </authorList>
    </citation>
    <scope>IDENTIFICATION</scope>
</reference>
<keyword evidence="6" id="KW-0653">Protein transport</keyword>
<dbReference type="EnsemblPlants" id="Pp3c7_5160V3.5">
    <property type="protein sequence ID" value="Pp3c7_5160V3.5"/>
    <property type="gene ID" value="Pp3c7_5160"/>
</dbReference>
<keyword evidence="4" id="KW-0963">Cytoplasm</keyword>
<dbReference type="Gramene" id="Pp3c7_5160V3.3">
    <property type="protein sequence ID" value="Pp3c7_5160V3.3"/>
    <property type="gene ID" value="Pp3c7_5160"/>
</dbReference>
<dbReference type="OrthoDB" id="10263328at2759"/>
<dbReference type="PROSITE" id="PS50166">
    <property type="entry name" value="IMPORTIN_B_NT"/>
    <property type="match status" value="1"/>
</dbReference>
<dbReference type="AlphaFoldDB" id="A9TD66"/>
<dbReference type="InterPro" id="IPR058584">
    <property type="entry name" value="IMB1_TNPO1-like_TPR"/>
</dbReference>
<dbReference type="GO" id="GO:0006606">
    <property type="term" value="P:protein import into nucleus"/>
    <property type="evidence" value="ECO:0000318"/>
    <property type="project" value="GO_Central"/>
</dbReference>
<evidence type="ECO:0000256" key="6">
    <source>
        <dbReference type="ARBA" id="ARBA00022927"/>
    </source>
</evidence>
<dbReference type="InterPro" id="IPR001494">
    <property type="entry name" value="Importin-beta_N"/>
</dbReference>
<proteinExistence type="inferred from homology"/>
<dbReference type="SMART" id="SM00913">
    <property type="entry name" value="IBN_N"/>
    <property type="match status" value="1"/>
</dbReference>
<dbReference type="RefSeq" id="XP_024380113.1">
    <property type="nucleotide sequence ID" value="XM_024524345.2"/>
</dbReference>
<dbReference type="SMR" id="A9TD66"/>
<dbReference type="GeneID" id="112284502"/>
<evidence type="ECO:0000313" key="10">
    <source>
        <dbReference type="Proteomes" id="UP000006727"/>
    </source>
</evidence>
<dbReference type="STRING" id="3218.A9TD66"/>
<dbReference type="Gene3D" id="1.25.10.10">
    <property type="entry name" value="Leucine-rich Repeat Variant"/>
    <property type="match status" value="1"/>
</dbReference>
<dbReference type="GO" id="GO:0005737">
    <property type="term" value="C:cytoplasm"/>
    <property type="evidence" value="ECO:0000318"/>
    <property type="project" value="GO_Central"/>
</dbReference>
<dbReference type="EnsemblPlants" id="Pp3c7_5160V3.1">
    <property type="protein sequence ID" value="Pp3c7_5160V3.1"/>
    <property type="gene ID" value="Pp3c7_5160"/>
</dbReference>
<dbReference type="PaxDb" id="3218-PP1S207_106V6.1"/>
<evidence type="ECO:0000313" key="8">
    <source>
        <dbReference type="EMBL" id="PNR50766.1"/>
    </source>
</evidence>
<dbReference type="Pfam" id="PF03810">
    <property type="entry name" value="IBN_N"/>
    <property type="match status" value="1"/>
</dbReference>
<dbReference type="Gramene" id="Pp3c7_5160V3.5">
    <property type="protein sequence ID" value="Pp3c7_5160V3.5"/>
    <property type="gene ID" value="Pp3c7_5160"/>
</dbReference>
<dbReference type="HOGENOM" id="CLU_008296_0_0_1"/>
<evidence type="ECO:0000256" key="5">
    <source>
        <dbReference type="ARBA" id="ARBA00022737"/>
    </source>
</evidence>
<dbReference type="Gramene" id="Pp3c7_5160V3.2">
    <property type="protein sequence ID" value="Pp3c7_5160V3.2"/>
    <property type="gene ID" value="Pp3c7_5160"/>
</dbReference>
<dbReference type="RefSeq" id="XP_024380112.1">
    <property type="nucleotide sequence ID" value="XM_024524344.2"/>
</dbReference>
<dbReference type="InterPro" id="IPR016024">
    <property type="entry name" value="ARM-type_fold"/>
</dbReference>
<dbReference type="InterPro" id="IPR011989">
    <property type="entry name" value="ARM-like"/>
</dbReference>
<feature type="domain" description="Importin N-terminal" evidence="7">
    <location>
        <begin position="23"/>
        <end position="103"/>
    </location>
</feature>
<dbReference type="EMBL" id="ABEU02000007">
    <property type="protein sequence ID" value="PNR50766.1"/>
    <property type="molecule type" value="Genomic_DNA"/>
</dbReference>
<accession>A9TD66</accession>